<dbReference type="CDD" id="cd03144">
    <property type="entry name" value="GATase1_ScBLP_like"/>
    <property type="match status" value="1"/>
</dbReference>
<sequence>MKVAIYQDNVSSNGTLYTSLGRLLGKQNVDFVDANEVIGGVLHRDVTILFMPGGASRYKEAKLAGPGNDAIKNYVRGGGSYFGICAGAYMACETTEWARGTEFEIVRSNELEFFPGKAVGPIKDFSQAESYNGSDARIVDLDFGSRKLRALYWGGCRFVARPQAVFETIATFSQLHDNSPAIVSGTYGSGKWLLSSAHVEYDASAIELIRFEVVGNNFKDIAALIGSNNLSLEPFRELVDSLLP</sequence>
<protein>
    <submittedName>
        <fullName evidence="2">Biotin--protein ligase</fullName>
    </submittedName>
</protein>
<dbReference type="InterPro" id="IPR029062">
    <property type="entry name" value="Class_I_gatase-like"/>
</dbReference>
<dbReference type="Pfam" id="PF09825">
    <property type="entry name" value="BPL_N"/>
    <property type="match status" value="1"/>
</dbReference>
<organism evidence="2 3">
    <name type="scientific">Falsiroseomonas frigidaquae</name>
    <dbReference type="NCBI Taxonomy" id="487318"/>
    <lineage>
        <taxon>Bacteria</taxon>
        <taxon>Pseudomonadati</taxon>
        <taxon>Pseudomonadota</taxon>
        <taxon>Alphaproteobacteria</taxon>
        <taxon>Acetobacterales</taxon>
        <taxon>Roseomonadaceae</taxon>
        <taxon>Falsiroseomonas</taxon>
    </lineage>
</organism>
<evidence type="ECO:0000313" key="3">
    <source>
        <dbReference type="Proteomes" id="UP000765160"/>
    </source>
</evidence>
<dbReference type="EMBL" id="JAAVTX010000011">
    <property type="protein sequence ID" value="NKE48626.1"/>
    <property type="molecule type" value="Genomic_DNA"/>
</dbReference>
<dbReference type="Proteomes" id="UP000765160">
    <property type="component" value="Unassembled WGS sequence"/>
</dbReference>
<dbReference type="InterPro" id="IPR019197">
    <property type="entry name" value="Biotin-prot_ligase_N"/>
</dbReference>
<dbReference type="SUPFAM" id="SSF52317">
    <property type="entry name" value="Class I glutamine amidotransferase-like"/>
    <property type="match status" value="1"/>
</dbReference>
<keyword evidence="2" id="KW-0436">Ligase</keyword>
<feature type="domain" description="Biotin-protein ligase N-terminal" evidence="1">
    <location>
        <begin position="1"/>
        <end position="209"/>
    </location>
</feature>
<dbReference type="GO" id="GO:0016874">
    <property type="term" value="F:ligase activity"/>
    <property type="evidence" value="ECO:0007669"/>
    <property type="project" value="UniProtKB-KW"/>
</dbReference>
<gene>
    <name evidence="2" type="ORF">HB662_27915</name>
</gene>
<dbReference type="Gene3D" id="3.40.50.880">
    <property type="match status" value="1"/>
</dbReference>
<proteinExistence type="predicted"/>
<comment type="caution">
    <text evidence="2">The sequence shown here is derived from an EMBL/GenBank/DDBJ whole genome shotgun (WGS) entry which is preliminary data.</text>
</comment>
<reference evidence="2 3" key="1">
    <citation type="submission" date="2020-03" db="EMBL/GenBank/DDBJ databases">
        <title>Roseomonas selenitidurans sp. nov. isolated from soil.</title>
        <authorList>
            <person name="Liu H."/>
        </authorList>
    </citation>
    <scope>NUCLEOTIDE SEQUENCE [LARGE SCALE GENOMIC DNA]</scope>
    <source>
        <strain evidence="2 3">JCM 15073</strain>
    </source>
</reference>
<evidence type="ECO:0000259" key="1">
    <source>
        <dbReference type="Pfam" id="PF09825"/>
    </source>
</evidence>
<evidence type="ECO:0000313" key="2">
    <source>
        <dbReference type="EMBL" id="NKE48626.1"/>
    </source>
</evidence>
<dbReference type="PIRSF" id="PIRSF016642">
    <property type="entry name" value="UCP016642"/>
    <property type="match status" value="1"/>
</dbReference>
<keyword evidence="3" id="KW-1185">Reference proteome</keyword>
<accession>A0ABX1F8A5</accession>
<dbReference type="InterPro" id="IPR015834">
    <property type="entry name" value="UCP016642"/>
</dbReference>
<dbReference type="RefSeq" id="WP_168055204.1">
    <property type="nucleotide sequence ID" value="NZ_JAATJR010000011.1"/>
</dbReference>
<name>A0ABX1F8A5_9PROT</name>